<dbReference type="InterPro" id="IPR002182">
    <property type="entry name" value="NB-ARC"/>
</dbReference>
<dbReference type="Gene3D" id="1.10.10.10">
    <property type="entry name" value="Winged helix-like DNA-binding domain superfamily/Winged helix DNA-binding domain"/>
    <property type="match status" value="1"/>
</dbReference>
<keyword evidence="11" id="KW-1185">Reference proteome</keyword>
<dbReference type="SUPFAM" id="SSF52058">
    <property type="entry name" value="L domain-like"/>
    <property type="match status" value="1"/>
</dbReference>
<dbReference type="EMBL" id="JARPOI010000014">
    <property type="protein sequence ID" value="KAJ9159095.1"/>
    <property type="molecule type" value="Genomic_DNA"/>
</dbReference>
<keyword evidence="2" id="KW-0677">Repeat</keyword>
<sequence>MAEAFLSGLAKEIMTKLGSHTIQEIGLYWGFKDELHKLNRMVSTIKVVLLHAEELSSENRQVKEWLSMLKDAFYDADDLLDELSLKALQKQVMTGTRMAKEVRLFFSSSNPFAYGLKMAHKIKAIRERLDEIAENRKFFLEERHEERRIAANKGREQTHSFPPEVVVGREHDKEAIIELLLKSNDEENVSIIPIIGIGGLGKTTLAQLVYNDEKVKGQFELKAWACVSDNFDVKLIVEKILESVSRQKPNSSEMDALKSLLHEKIIGKKYLIVLDDIWNEDSEKWNRLKDLLVGGARGSKIIITTRLRKVAELARPIAMYELQGLPKSESWSLFEKIAFKRGQVVSQSHEDIGREIVAKCLGVPLAIRTIGSLLYFKDSESEWLSFESKELSKVDQCESDILPTLKLSYNYLPSHLKQCFAYCALFPKDYKIDVDVLIHLWMAQGYVKSSDPSQCLIDVGLEYFGDLLWRSFFQEVEKDDLGNYRTCKMHDLMHDLAMSVVGEECTSSNFEVGYTNEKTRHISFKIDWLSHAEVISPSMLKANKVRTFLFLRSSTSCGYEEETPQIKELCNAMSALSCLRVLDLHQLGIMSVPRSVEKLKHLRYLDLSENPSIKTLPDSITKLQNLQILKLIGCYGLIHLPKDTTRLVNLRCLDLRYCFGLTHMPRGIGQLSSLERLLRFVVAMDNTVCSGLGELQGLNNLRGELNIVNLRYVKNGTSEFKAANLKEKQHLQSLALKWNEDGDDIEGANDVENDEMGLEALRPHQNLKDLSLYSYRGVKFPGWISSLTNLMSIRFCSCKSIKRLPPFDQLLSLKSLCISGLTNLEYIDTDGGSSSFFPSLTQLYLFDCPNLKGWLTCLRNDGTADLPRFPCLSILYIDNCPNLTSMPLLPSLETLHFSGSGGKQLEHIIKMIISASQSSPSSSSSSSSFSFPISQFKDLTIEEVEDLEFLPELLFNLTSLQSLIVNSCTNITTLSRAENDKGTQWQALKNLRSLRLHNNLNLVSLPRGLRYATTLHVLEISDCRNLMSLPEGMDNLTALQFLYINRCPNLSEKFEKNGGENWPEVTHIPNISINDKVIRGNV</sequence>
<evidence type="ECO:0000313" key="11">
    <source>
        <dbReference type="Proteomes" id="UP001174677"/>
    </source>
</evidence>
<dbReference type="Gene3D" id="3.80.10.10">
    <property type="entry name" value="Ribonuclease Inhibitor"/>
    <property type="match status" value="3"/>
</dbReference>
<keyword evidence="4" id="KW-0611">Plant defense</keyword>
<evidence type="ECO:0000256" key="1">
    <source>
        <dbReference type="ARBA" id="ARBA00022614"/>
    </source>
</evidence>
<feature type="domain" description="R13L1/DRL21-like LRR repeat region" evidence="9">
    <location>
        <begin position="692"/>
        <end position="820"/>
    </location>
</feature>
<dbReference type="Pfam" id="PF00931">
    <property type="entry name" value="NB-ARC"/>
    <property type="match status" value="1"/>
</dbReference>
<reference evidence="10" key="1">
    <citation type="journal article" date="2023" name="Plant Biotechnol. J.">
        <title>Chromosome-level wild Hevea brasiliensis genome provides new tools for genomic-assisted breeding and valuable loci to elevate rubber yield.</title>
        <authorList>
            <person name="Cheng H."/>
            <person name="Song X."/>
            <person name="Hu Y."/>
            <person name="Wu T."/>
            <person name="Yang Q."/>
            <person name="An Z."/>
            <person name="Feng S."/>
            <person name="Deng Z."/>
            <person name="Wu W."/>
            <person name="Zeng X."/>
            <person name="Tu M."/>
            <person name="Wang X."/>
            <person name="Huang H."/>
        </authorList>
    </citation>
    <scope>NUCLEOTIDE SEQUENCE</scope>
    <source>
        <strain evidence="10">MT/VB/25A 57/8</strain>
    </source>
</reference>
<dbReference type="Gene3D" id="1.20.5.4130">
    <property type="match status" value="1"/>
</dbReference>
<dbReference type="Proteomes" id="UP001174677">
    <property type="component" value="Chromosome 14"/>
</dbReference>
<dbReference type="Pfam" id="PF23559">
    <property type="entry name" value="WHD_DRP"/>
    <property type="match status" value="1"/>
</dbReference>
<feature type="domain" description="Disease resistance N-terminal" evidence="7">
    <location>
        <begin position="13"/>
        <end position="95"/>
    </location>
</feature>
<dbReference type="PANTHER" id="PTHR36766:SF38">
    <property type="entry name" value="DISEASE RESISTANCE PROTEIN RGA3"/>
    <property type="match status" value="1"/>
</dbReference>
<dbReference type="Gene3D" id="1.10.8.430">
    <property type="entry name" value="Helical domain of apoptotic protease-activating factors"/>
    <property type="match status" value="1"/>
</dbReference>
<dbReference type="InterPro" id="IPR001611">
    <property type="entry name" value="Leu-rich_rpt"/>
</dbReference>
<protein>
    <recommendedName>
        <fullName evidence="12">Disease resistance protein RGA3</fullName>
    </recommendedName>
</protein>
<evidence type="ECO:0000256" key="2">
    <source>
        <dbReference type="ARBA" id="ARBA00022737"/>
    </source>
</evidence>
<keyword evidence="1" id="KW-0433">Leucine-rich repeat</keyword>
<dbReference type="SUPFAM" id="SSF52047">
    <property type="entry name" value="RNI-like"/>
    <property type="match status" value="1"/>
</dbReference>
<dbReference type="InterPro" id="IPR027417">
    <property type="entry name" value="P-loop_NTPase"/>
</dbReference>
<dbReference type="InterPro" id="IPR032675">
    <property type="entry name" value="LRR_dom_sf"/>
</dbReference>
<dbReference type="Pfam" id="PF13855">
    <property type="entry name" value="LRR_8"/>
    <property type="match status" value="1"/>
</dbReference>
<proteinExistence type="predicted"/>
<dbReference type="SUPFAM" id="SSF52540">
    <property type="entry name" value="P-loop containing nucleoside triphosphate hydrolases"/>
    <property type="match status" value="1"/>
</dbReference>
<accession>A0ABQ9L4U1</accession>
<dbReference type="InterPro" id="IPR041118">
    <property type="entry name" value="Rx_N"/>
</dbReference>
<feature type="domain" description="Disease resistance protein winged helix" evidence="8">
    <location>
        <begin position="425"/>
        <end position="497"/>
    </location>
</feature>
<evidence type="ECO:0000256" key="5">
    <source>
        <dbReference type="ARBA" id="ARBA00022840"/>
    </source>
</evidence>
<comment type="caution">
    <text evidence="10">The sequence shown here is derived from an EMBL/GenBank/DDBJ whole genome shotgun (WGS) entry which is preliminary data.</text>
</comment>
<dbReference type="InterPro" id="IPR056789">
    <property type="entry name" value="LRR_R13L1-DRL21"/>
</dbReference>
<keyword evidence="5" id="KW-0067">ATP-binding</keyword>
<name>A0ABQ9L4U1_HEVBR</name>
<evidence type="ECO:0000259" key="8">
    <source>
        <dbReference type="Pfam" id="PF23559"/>
    </source>
</evidence>
<dbReference type="Gene3D" id="3.40.50.300">
    <property type="entry name" value="P-loop containing nucleotide triphosphate hydrolases"/>
    <property type="match status" value="1"/>
</dbReference>
<dbReference type="PRINTS" id="PR00364">
    <property type="entry name" value="DISEASERSIST"/>
</dbReference>
<dbReference type="InterPro" id="IPR042197">
    <property type="entry name" value="Apaf_helical"/>
</dbReference>
<dbReference type="PANTHER" id="PTHR36766">
    <property type="entry name" value="PLANT BROAD-SPECTRUM MILDEW RESISTANCE PROTEIN RPW8"/>
    <property type="match status" value="1"/>
</dbReference>
<evidence type="ECO:0000256" key="3">
    <source>
        <dbReference type="ARBA" id="ARBA00022741"/>
    </source>
</evidence>
<evidence type="ECO:0000313" key="10">
    <source>
        <dbReference type="EMBL" id="KAJ9159095.1"/>
    </source>
</evidence>
<evidence type="ECO:0000259" key="7">
    <source>
        <dbReference type="Pfam" id="PF18052"/>
    </source>
</evidence>
<evidence type="ECO:0000259" key="9">
    <source>
        <dbReference type="Pfam" id="PF25019"/>
    </source>
</evidence>
<evidence type="ECO:0008006" key="12">
    <source>
        <dbReference type="Google" id="ProtNLM"/>
    </source>
</evidence>
<dbReference type="Pfam" id="PF18052">
    <property type="entry name" value="Rx_N"/>
    <property type="match status" value="1"/>
</dbReference>
<dbReference type="InterPro" id="IPR058922">
    <property type="entry name" value="WHD_DRP"/>
</dbReference>
<evidence type="ECO:0000256" key="4">
    <source>
        <dbReference type="ARBA" id="ARBA00022821"/>
    </source>
</evidence>
<evidence type="ECO:0000259" key="6">
    <source>
        <dbReference type="Pfam" id="PF00931"/>
    </source>
</evidence>
<gene>
    <name evidence="10" type="ORF">P3X46_024626</name>
</gene>
<organism evidence="10 11">
    <name type="scientific">Hevea brasiliensis</name>
    <name type="common">Para rubber tree</name>
    <name type="synonym">Siphonia brasiliensis</name>
    <dbReference type="NCBI Taxonomy" id="3981"/>
    <lineage>
        <taxon>Eukaryota</taxon>
        <taxon>Viridiplantae</taxon>
        <taxon>Streptophyta</taxon>
        <taxon>Embryophyta</taxon>
        <taxon>Tracheophyta</taxon>
        <taxon>Spermatophyta</taxon>
        <taxon>Magnoliopsida</taxon>
        <taxon>eudicotyledons</taxon>
        <taxon>Gunneridae</taxon>
        <taxon>Pentapetalae</taxon>
        <taxon>rosids</taxon>
        <taxon>fabids</taxon>
        <taxon>Malpighiales</taxon>
        <taxon>Euphorbiaceae</taxon>
        <taxon>Crotonoideae</taxon>
        <taxon>Micrandreae</taxon>
        <taxon>Hevea</taxon>
    </lineage>
</organism>
<dbReference type="InterPro" id="IPR036388">
    <property type="entry name" value="WH-like_DNA-bd_sf"/>
</dbReference>
<dbReference type="Pfam" id="PF25019">
    <property type="entry name" value="LRR_R13L1-DRL21"/>
    <property type="match status" value="1"/>
</dbReference>
<feature type="domain" description="NB-ARC" evidence="6">
    <location>
        <begin position="170"/>
        <end position="341"/>
    </location>
</feature>
<keyword evidence="3" id="KW-0547">Nucleotide-binding</keyword>